<name>A0A8C0CQ00_BALMU</name>
<organism evidence="5">
    <name type="scientific">Balaenoptera musculus</name>
    <name type="common">Blue whale</name>
    <dbReference type="NCBI Taxonomy" id="9771"/>
    <lineage>
        <taxon>Eukaryota</taxon>
        <taxon>Metazoa</taxon>
        <taxon>Chordata</taxon>
        <taxon>Craniata</taxon>
        <taxon>Vertebrata</taxon>
        <taxon>Euteleostomi</taxon>
        <taxon>Mammalia</taxon>
        <taxon>Eutheria</taxon>
        <taxon>Laurasiatheria</taxon>
        <taxon>Artiodactyla</taxon>
        <taxon>Whippomorpha</taxon>
        <taxon>Cetacea</taxon>
        <taxon>Mysticeti</taxon>
        <taxon>Balaenopteridae</taxon>
        <taxon>Balaenoptera</taxon>
    </lineage>
</organism>
<comment type="similarity">
    <text evidence="1">Belongs to the calycin superfamily. Lipocalin family.</text>
</comment>
<accession>A0A8C0CQ00</accession>
<dbReference type="SUPFAM" id="SSF50814">
    <property type="entry name" value="Lipocalins"/>
    <property type="match status" value="1"/>
</dbReference>
<dbReference type="GO" id="GO:0036094">
    <property type="term" value="F:small molecule binding"/>
    <property type="evidence" value="ECO:0007669"/>
    <property type="project" value="InterPro"/>
</dbReference>
<dbReference type="Gene3D" id="2.40.128.20">
    <property type="match status" value="1"/>
</dbReference>
<feature type="domain" description="Lipocalin/cytosolic fatty-acid binding" evidence="4">
    <location>
        <begin position="41"/>
        <end position="139"/>
    </location>
</feature>
<dbReference type="Pfam" id="PF00061">
    <property type="entry name" value="Lipocalin"/>
    <property type="match status" value="1"/>
</dbReference>
<dbReference type="InterPro" id="IPR012674">
    <property type="entry name" value="Calycin"/>
</dbReference>
<protein>
    <recommendedName>
        <fullName evidence="4">Lipocalin/cytosolic fatty-acid binding domain-containing protein</fullName>
    </recommendedName>
</protein>
<sequence length="181" mass="20213">MGPWCALWVLLSLPRALKGQTSPTRTVRSSVSQSFQETQFQGEWFVLGLAGSTHKPADRSLLNPFTATFMINENNLLEVAYAMIRRGQRCVIWSYVLILGTQPGKFSVDHSGVRGPDPEELQVHDTDYASWACACECVSVWLCMVWWVARRRSGTGPLLLPPSPLLGDFADPPPPPEQRRT</sequence>
<keyword evidence="3" id="KW-0732">Signal</keyword>
<dbReference type="InterPro" id="IPR002345">
    <property type="entry name" value="Lipocalin"/>
</dbReference>
<evidence type="ECO:0000256" key="3">
    <source>
        <dbReference type="SAM" id="SignalP"/>
    </source>
</evidence>
<dbReference type="InterPro" id="IPR000566">
    <property type="entry name" value="Lipocln_cytosolic_FA-bd_dom"/>
</dbReference>
<evidence type="ECO:0000256" key="1">
    <source>
        <dbReference type="ARBA" id="ARBA00006889"/>
    </source>
</evidence>
<feature type="signal peptide" evidence="3">
    <location>
        <begin position="1"/>
        <end position="19"/>
    </location>
</feature>
<dbReference type="AlphaFoldDB" id="A0A8C0CQ00"/>
<dbReference type="GeneTree" id="ENSGT01050000244868"/>
<reference evidence="5" key="1">
    <citation type="submission" date="2023-09" db="UniProtKB">
        <authorList>
            <consortium name="Ensembl"/>
        </authorList>
    </citation>
    <scope>IDENTIFICATION</scope>
</reference>
<dbReference type="Ensembl" id="ENSBMST00010010531.1">
    <property type="protein sequence ID" value="ENSBMSP00010009460.1"/>
    <property type="gene ID" value="ENSBMSG00010006972.1"/>
</dbReference>
<evidence type="ECO:0000259" key="4">
    <source>
        <dbReference type="Pfam" id="PF00061"/>
    </source>
</evidence>
<dbReference type="GO" id="GO:0005615">
    <property type="term" value="C:extracellular space"/>
    <property type="evidence" value="ECO:0007669"/>
    <property type="project" value="TreeGrafter"/>
</dbReference>
<evidence type="ECO:0000256" key="2">
    <source>
        <dbReference type="ARBA" id="ARBA00022448"/>
    </source>
</evidence>
<proteinExistence type="inferred from homology"/>
<feature type="chain" id="PRO_5034735750" description="Lipocalin/cytosolic fatty-acid binding domain-containing protein" evidence="3">
    <location>
        <begin position="20"/>
        <end position="181"/>
    </location>
</feature>
<keyword evidence="2" id="KW-0813">Transport</keyword>
<dbReference type="PANTHER" id="PTHR11430">
    <property type="entry name" value="LIPOCALIN"/>
    <property type="match status" value="1"/>
</dbReference>
<evidence type="ECO:0000313" key="5">
    <source>
        <dbReference type="Ensembl" id="ENSBMSP00010009460.1"/>
    </source>
</evidence>
<dbReference type="PANTHER" id="PTHR11430:SF12">
    <property type="entry name" value="EPIDIDYMAL-SPECIFIC LIPOCALIN-12"/>
    <property type="match status" value="1"/>
</dbReference>